<protein>
    <submittedName>
        <fullName evidence="1">Uncharacterized protein</fullName>
    </submittedName>
</protein>
<sequence>MDRLVRRPSGVRSWQGGQRVVRIRPAGSGSWQQAAGLGPGRLHRTEDGALTLLWSEPAAAGGGQSTVKPARLAAGATACGAAQEVVTTALGGGLTFAGNAAGRQVVAWMAADRRLTVVERSGAQGAWTAPVELDRLPEPIGRPDNVCDYRLTELRAAVAVDGATALIWASAPVTSTATASRTWSPWTPPTGSG</sequence>
<dbReference type="OrthoDB" id="3275941at2"/>
<proteinExistence type="predicted"/>
<reference evidence="1 2" key="1">
    <citation type="submission" date="2018-05" db="EMBL/GenBank/DDBJ databases">
        <title>Streptomyces venezuelae.</title>
        <authorList>
            <person name="Kim W."/>
            <person name="Lee N."/>
            <person name="Cho B.-K."/>
        </authorList>
    </citation>
    <scope>NUCLEOTIDE SEQUENCE [LARGE SCALE GENOMIC DNA]</scope>
    <source>
        <strain evidence="1 2">ATCC 21782</strain>
    </source>
</reference>
<gene>
    <name evidence="1" type="ORF">DEJ50_15255</name>
</gene>
<evidence type="ECO:0000313" key="1">
    <source>
        <dbReference type="EMBL" id="QES48970.1"/>
    </source>
</evidence>
<organism evidence="1 2">
    <name type="scientific">Streptomyces venezuelae</name>
    <dbReference type="NCBI Taxonomy" id="54571"/>
    <lineage>
        <taxon>Bacteria</taxon>
        <taxon>Bacillati</taxon>
        <taxon>Actinomycetota</taxon>
        <taxon>Actinomycetes</taxon>
        <taxon>Kitasatosporales</taxon>
        <taxon>Streptomycetaceae</taxon>
        <taxon>Streptomyces</taxon>
    </lineage>
</organism>
<accession>A0A5P2D355</accession>
<dbReference type="AlphaFoldDB" id="A0A5P2D355"/>
<name>A0A5P2D355_STRVZ</name>
<dbReference type="EMBL" id="CP029190">
    <property type="protein sequence ID" value="QES48970.1"/>
    <property type="molecule type" value="Genomic_DNA"/>
</dbReference>
<dbReference type="RefSeq" id="WP_150208561.1">
    <property type="nucleotide sequence ID" value="NZ_CP029190.1"/>
</dbReference>
<evidence type="ECO:0000313" key="2">
    <source>
        <dbReference type="Proteomes" id="UP000325211"/>
    </source>
</evidence>
<dbReference type="Proteomes" id="UP000325211">
    <property type="component" value="Chromosome"/>
</dbReference>